<sequence length="187" mass="20145">MPLRHSQSRCSIRRSSRARRRGRRPRCSLRASQFAPLYSSPGHGGGISTGAGVRPAEVLGADCAYMGTRFMATKEANAPAEYKRMLVEAVAATCGINIETLAKLGASFAHLPNNVRPGRNIWNTGQGIDLIDVTTLGARLVRVYHAASAGESMGKSFAAIEPPFPVIAEALSALTAIYREFSRYSFC</sequence>
<feature type="compositionally biased region" description="Low complexity" evidence="1">
    <location>
        <begin position="1"/>
        <end position="10"/>
    </location>
</feature>
<dbReference type="RefSeq" id="WP_107152149.1">
    <property type="nucleotide sequence ID" value="NZ_PYUC01000009.1"/>
</dbReference>
<dbReference type="Pfam" id="PF03060">
    <property type="entry name" value="NMO"/>
    <property type="match status" value="1"/>
</dbReference>
<feature type="region of interest" description="Disordered" evidence="1">
    <location>
        <begin position="1"/>
        <end position="27"/>
    </location>
</feature>
<dbReference type="EMBL" id="PYUC01000009">
    <property type="protein sequence ID" value="PTB19094.1"/>
    <property type="molecule type" value="Genomic_DNA"/>
</dbReference>
<reference evidence="2 3" key="1">
    <citation type="submission" date="2018-03" db="EMBL/GenBank/DDBJ databases">
        <title>Whole genome analyses suggest that Burkholderia sensu lato contains two further novel genera in the rhizoxinica-symbiotica group Mycetohabitans gen. nov., and Trinickia gen. nov.: implications for the evolution of diazotrophy and nodulation in the Burkholderiaceae.</title>
        <authorList>
            <person name="Estrada De Los Santos P."/>
            <person name="Palmer M."/>
            <person name="Chavez-Ramirez B."/>
            <person name="Steenkamp E.T."/>
            <person name="Hirsch A.M."/>
            <person name="Manyaka P."/>
            <person name="Maluk M."/>
            <person name="Lafos M."/>
            <person name="Crook M."/>
            <person name="Gross E."/>
            <person name="Simon M.F."/>
            <person name="Bueno Dos Reis Junior F."/>
            <person name="Poole P.S."/>
            <person name="Venter S.N."/>
            <person name="James E.K."/>
        </authorList>
    </citation>
    <scope>NUCLEOTIDE SEQUENCE [LARGE SCALE GENOMIC DNA]</scope>
    <source>
        <strain evidence="2 3">JPY-366</strain>
    </source>
</reference>
<comment type="caution">
    <text evidence="2">The sequence shown here is derived from an EMBL/GenBank/DDBJ whole genome shotgun (WGS) entry which is preliminary data.</text>
</comment>
<evidence type="ECO:0000256" key="1">
    <source>
        <dbReference type="SAM" id="MobiDB-lite"/>
    </source>
</evidence>
<evidence type="ECO:0000313" key="3">
    <source>
        <dbReference type="Proteomes" id="UP000240638"/>
    </source>
</evidence>
<protein>
    <submittedName>
        <fullName evidence="2">Uncharacterized protein</fullName>
    </submittedName>
</protein>
<dbReference type="Proteomes" id="UP000240638">
    <property type="component" value="Unassembled WGS sequence"/>
</dbReference>
<dbReference type="InterPro" id="IPR013785">
    <property type="entry name" value="Aldolase_TIM"/>
</dbReference>
<feature type="compositionally biased region" description="Basic residues" evidence="1">
    <location>
        <begin position="11"/>
        <end position="27"/>
    </location>
</feature>
<name>A0A2T3XRF7_9BURK</name>
<dbReference type="Gene3D" id="3.20.20.70">
    <property type="entry name" value="Aldolase class I"/>
    <property type="match status" value="1"/>
</dbReference>
<dbReference type="SUPFAM" id="SSF51412">
    <property type="entry name" value="Inosine monophosphate dehydrogenase (IMPDH)"/>
    <property type="match status" value="1"/>
</dbReference>
<accession>A0A2T3XRF7</accession>
<proteinExistence type="predicted"/>
<gene>
    <name evidence="2" type="ORF">C9I57_18750</name>
</gene>
<organism evidence="2 3">
    <name type="scientific">Trinickia symbiotica</name>
    <dbReference type="NCBI Taxonomy" id="863227"/>
    <lineage>
        <taxon>Bacteria</taxon>
        <taxon>Pseudomonadati</taxon>
        <taxon>Pseudomonadota</taxon>
        <taxon>Betaproteobacteria</taxon>
        <taxon>Burkholderiales</taxon>
        <taxon>Burkholderiaceae</taxon>
        <taxon>Trinickia</taxon>
    </lineage>
</organism>
<evidence type="ECO:0000313" key="2">
    <source>
        <dbReference type="EMBL" id="PTB19094.1"/>
    </source>
</evidence>
<dbReference type="AlphaFoldDB" id="A0A2T3XRF7"/>